<evidence type="ECO:0000313" key="2">
    <source>
        <dbReference type="EMBL" id="KAG0574468.1"/>
    </source>
</evidence>
<comment type="caution">
    <text evidence="2">The sequence shown here is derived from an EMBL/GenBank/DDBJ whole genome shotgun (WGS) entry which is preliminary data.</text>
</comment>
<dbReference type="InterPro" id="IPR011320">
    <property type="entry name" value="RNase_H1_N"/>
</dbReference>
<protein>
    <recommendedName>
        <fullName evidence="1">Ribonuclease H1 N-terminal domain-containing protein</fullName>
    </recommendedName>
</protein>
<dbReference type="Pfam" id="PF01693">
    <property type="entry name" value="Cauli_VI"/>
    <property type="match status" value="1"/>
</dbReference>
<dbReference type="SUPFAM" id="SSF55658">
    <property type="entry name" value="L9 N-domain-like"/>
    <property type="match status" value="1"/>
</dbReference>
<evidence type="ECO:0000313" key="3">
    <source>
        <dbReference type="Proteomes" id="UP000822688"/>
    </source>
</evidence>
<gene>
    <name evidence="2" type="ORF">KC19_VG264600</name>
</gene>
<reference evidence="2" key="1">
    <citation type="submission" date="2020-06" db="EMBL/GenBank/DDBJ databases">
        <title>WGS assembly of Ceratodon purpureus strain R40.</title>
        <authorList>
            <person name="Carey S.B."/>
            <person name="Jenkins J."/>
            <person name="Shu S."/>
            <person name="Lovell J.T."/>
            <person name="Sreedasyam A."/>
            <person name="Maumus F."/>
            <person name="Tiley G.P."/>
            <person name="Fernandez-Pozo N."/>
            <person name="Barry K."/>
            <person name="Chen C."/>
            <person name="Wang M."/>
            <person name="Lipzen A."/>
            <person name="Daum C."/>
            <person name="Saski C.A."/>
            <person name="Payton A.C."/>
            <person name="Mcbreen J.C."/>
            <person name="Conrad R.E."/>
            <person name="Kollar L.M."/>
            <person name="Olsson S."/>
            <person name="Huttunen S."/>
            <person name="Landis J.B."/>
            <person name="Wickett N.J."/>
            <person name="Johnson M.G."/>
            <person name="Rensing S.A."/>
            <person name="Grimwood J."/>
            <person name="Schmutz J."/>
            <person name="Mcdaniel S.F."/>
        </authorList>
    </citation>
    <scope>NUCLEOTIDE SEQUENCE</scope>
    <source>
        <strain evidence="2">R40</strain>
    </source>
</reference>
<dbReference type="InterPro" id="IPR037056">
    <property type="entry name" value="RNase_H1_N_sf"/>
</dbReference>
<accession>A0A8T0HVI1</accession>
<feature type="domain" description="Ribonuclease H1 N-terminal" evidence="1">
    <location>
        <begin position="141"/>
        <end position="184"/>
    </location>
</feature>
<dbReference type="EMBL" id="CM026426">
    <property type="protein sequence ID" value="KAG0574468.1"/>
    <property type="molecule type" value="Genomic_DNA"/>
</dbReference>
<sequence length="196" mass="22153">MLTPPLKPAKECRFAVLFTVSCDCRGFESVDAICLSEMNEHGWSRCVNALLTLVWAAAIVVRGVCNRIIESAEVVFAHRQEDGLETSAEQYEEAKRASFERQHRVLPCAGEGAWARSSFDEASSGSRRISRKTRLDVRLPKYYSVRRGRSIGIYKSSGECREQVLGFRGSEFKSFRSLVEAKEYLRLVSFAEDRKG</sequence>
<name>A0A8T0HVI1_CERPU</name>
<dbReference type="Gene3D" id="3.40.970.10">
    <property type="entry name" value="Ribonuclease H1, N-terminal domain"/>
    <property type="match status" value="1"/>
</dbReference>
<proteinExistence type="predicted"/>
<dbReference type="AlphaFoldDB" id="A0A8T0HVI1"/>
<evidence type="ECO:0000259" key="1">
    <source>
        <dbReference type="Pfam" id="PF01693"/>
    </source>
</evidence>
<dbReference type="InterPro" id="IPR009027">
    <property type="entry name" value="Ribosomal_bL9/RNase_H1_N"/>
</dbReference>
<dbReference type="Proteomes" id="UP000822688">
    <property type="component" value="Chromosome V"/>
</dbReference>
<organism evidence="2 3">
    <name type="scientific">Ceratodon purpureus</name>
    <name type="common">Fire moss</name>
    <name type="synonym">Dicranum purpureum</name>
    <dbReference type="NCBI Taxonomy" id="3225"/>
    <lineage>
        <taxon>Eukaryota</taxon>
        <taxon>Viridiplantae</taxon>
        <taxon>Streptophyta</taxon>
        <taxon>Embryophyta</taxon>
        <taxon>Bryophyta</taxon>
        <taxon>Bryophytina</taxon>
        <taxon>Bryopsida</taxon>
        <taxon>Dicranidae</taxon>
        <taxon>Pseudoditrichales</taxon>
        <taxon>Ditrichaceae</taxon>
        <taxon>Ceratodon</taxon>
    </lineage>
</organism>
<keyword evidence="3" id="KW-1185">Reference proteome</keyword>